<protein>
    <submittedName>
        <fullName evidence="2">Uncharacterized protein</fullName>
    </submittedName>
</protein>
<dbReference type="Proteomes" id="UP001165085">
    <property type="component" value="Unassembled WGS sequence"/>
</dbReference>
<organism evidence="2 3">
    <name type="scientific">Triparma strigata</name>
    <dbReference type="NCBI Taxonomy" id="1606541"/>
    <lineage>
        <taxon>Eukaryota</taxon>
        <taxon>Sar</taxon>
        <taxon>Stramenopiles</taxon>
        <taxon>Ochrophyta</taxon>
        <taxon>Bolidophyceae</taxon>
        <taxon>Parmales</taxon>
        <taxon>Triparmaceae</taxon>
        <taxon>Triparma</taxon>
    </lineage>
</organism>
<sequence length="110" mass="11177">MTDVQTTVTVSLESSVENLSISSPSTSDPKENMAPEECSPSSVTTVDPIALARARAAAKAKGGKKKKTGNAAVLAAKKEAAKKKKAKGGSKKMSAKDFSTANYAAGAFAA</sequence>
<dbReference type="AlphaFoldDB" id="A0A9W7B4J9"/>
<comment type="caution">
    <text evidence="2">The sequence shown here is derived from an EMBL/GenBank/DDBJ whole genome shotgun (WGS) entry which is preliminary data.</text>
</comment>
<proteinExistence type="predicted"/>
<keyword evidence="3" id="KW-1185">Reference proteome</keyword>
<feature type="region of interest" description="Disordered" evidence="1">
    <location>
        <begin position="1"/>
        <end position="44"/>
    </location>
</feature>
<gene>
    <name evidence="2" type="ORF">TrST_g5371</name>
</gene>
<feature type="compositionally biased region" description="Polar residues" evidence="1">
    <location>
        <begin position="1"/>
        <end position="27"/>
    </location>
</feature>
<evidence type="ECO:0000313" key="2">
    <source>
        <dbReference type="EMBL" id="GMH79779.1"/>
    </source>
</evidence>
<name>A0A9W7B4J9_9STRA</name>
<dbReference type="EMBL" id="BRXY01000237">
    <property type="protein sequence ID" value="GMH79779.1"/>
    <property type="molecule type" value="Genomic_DNA"/>
</dbReference>
<evidence type="ECO:0000313" key="3">
    <source>
        <dbReference type="Proteomes" id="UP001165085"/>
    </source>
</evidence>
<reference evidence="3" key="1">
    <citation type="journal article" date="2023" name="Commun. Biol.">
        <title>Genome analysis of Parmales, the sister group of diatoms, reveals the evolutionary specialization of diatoms from phago-mixotrophs to photoautotrophs.</title>
        <authorList>
            <person name="Ban H."/>
            <person name="Sato S."/>
            <person name="Yoshikawa S."/>
            <person name="Yamada K."/>
            <person name="Nakamura Y."/>
            <person name="Ichinomiya M."/>
            <person name="Sato N."/>
            <person name="Blanc-Mathieu R."/>
            <person name="Endo H."/>
            <person name="Kuwata A."/>
            <person name="Ogata H."/>
        </authorList>
    </citation>
    <scope>NUCLEOTIDE SEQUENCE [LARGE SCALE GENOMIC DNA]</scope>
    <source>
        <strain evidence="3">NIES 3701</strain>
    </source>
</reference>
<evidence type="ECO:0000256" key="1">
    <source>
        <dbReference type="SAM" id="MobiDB-lite"/>
    </source>
</evidence>
<accession>A0A9W7B4J9</accession>